<feature type="site" description="Contributes to substrate recognition" evidence="11">
    <location>
        <position position="103"/>
    </location>
</feature>
<evidence type="ECO:0000256" key="12">
    <source>
        <dbReference type="PIRSR" id="PIRSR004682-4"/>
    </source>
</evidence>
<dbReference type="EMBL" id="AMFJ01021646">
    <property type="protein sequence ID" value="EKD66194.1"/>
    <property type="molecule type" value="Genomic_DNA"/>
</dbReference>
<dbReference type="GO" id="GO:0005737">
    <property type="term" value="C:cytoplasm"/>
    <property type="evidence" value="ECO:0007669"/>
    <property type="project" value="UniProtKB-SubCell"/>
</dbReference>
<feature type="binding site" evidence="12">
    <location>
        <position position="130"/>
    </location>
    <ligand>
        <name>Mg(2+)</name>
        <dbReference type="ChEBI" id="CHEBI:18420"/>
    </ligand>
</feature>
<dbReference type="GO" id="GO:0005975">
    <property type="term" value="P:carbohydrate metabolic process"/>
    <property type="evidence" value="ECO:0007669"/>
    <property type="project" value="InterPro"/>
</dbReference>
<dbReference type="InterPro" id="IPR023214">
    <property type="entry name" value="HAD_sf"/>
</dbReference>
<evidence type="ECO:0000256" key="5">
    <source>
        <dbReference type="ARBA" id="ARBA00022723"/>
    </source>
</evidence>
<evidence type="ECO:0000256" key="6">
    <source>
        <dbReference type="ARBA" id="ARBA00022801"/>
    </source>
</evidence>
<keyword evidence="7 9" id="KW-0119">Carbohydrate metabolism</keyword>
<dbReference type="InterPro" id="IPR004446">
    <property type="entry name" value="Heptose_bisP_phosphatase"/>
</dbReference>
<feature type="site" description="Stabilizes the phosphoryl group" evidence="11">
    <location>
        <position position="104"/>
    </location>
</feature>
<feature type="binding site" evidence="12">
    <location>
        <position position="10"/>
    </location>
    <ligand>
        <name>Mg(2+)</name>
        <dbReference type="ChEBI" id="CHEBI:18420"/>
    </ligand>
</feature>
<comment type="caution">
    <text evidence="13">The sequence shown here is derived from an EMBL/GenBank/DDBJ whole genome shotgun (WGS) entry which is preliminary data.</text>
</comment>
<keyword evidence="12" id="KW-0862">Zinc</keyword>
<keyword evidence="5 12" id="KW-0479">Metal-binding</keyword>
<organism evidence="13">
    <name type="scientific">uncultured bacterium</name>
    <name type="common">gcode 4</name>
    <dbReference type="NCBI Taxonomy" id="1234023"/>
    <lineage>
        <taxon>Bacteria</taxon>
        <taxon>environmental samples</taxon>
    </lineage>
</organism>
<dbReference type="PIRSF" id="PIRSF004682">
    <property type="entry name" value="GmhB"/>
    <property type="match status" value="1"/>
</dbReference>
<evidence type="ECO:0000256" key="8">
    <source>
        <dbReference type="ARBA" id="ARBA00031828"/>
    </source>
</evidence>
<evidence type="ECO:0000256" key="1">
    <source>
        <dbReference type="ARBA" id="ARBA00001946"/>
    </source>
</evidence>
<dbReference type="PANTHER" id="PTHR42891">
    <property type="entry name" value="D-GLYCERO-BETA-D-MANNO-HEPTOSE-1,7-BISPHOSPHATE 7-PHOSPHATASE"/>
    <property type="match status" value="1"/>
</dbReference>
<feature type="binding site" evidence="12">
    <location>
        <position position="8"/>
    </location>
    <ligand>
        <name>Mg(2+)</name>
        <dbReference type="ChEBI" id="CHEBI:18420"/>
    </ligand>
</feature>
<keyword evidence="13" id="KW-0645">Protease</keyword>
<feature type="active site" description="Proton donor" evidence="10">
    <location>
        <position position="10"/>
    </location>
</feature>
<dbReference type="PANTHER" id="PTHR42891:SF1">
    <property type="entry name" value="D-GLYCERO-BETA-D-MANNO-HEPTOSE-1,7-BISPHOSPHATE 7-PHOSPHATASE"/>
    <property type="match status" value="1"/>
</dbReference>
<evidence type="ECO:0000256" key="2">
    <source>
        <dbReference type="ARBA" id="ARBA00004496"/>
    </source>
</evidence>
<dbReference type="EC" id="3.1.3.-" evidence="9"/>
<evidence type="ECO:0000256" key="7">
    <source>
        <dbReference type="ARBA" id="ARBA00023277"/>
    </source>
</evidence>
<feature type="site" description="Stabilizes the phosphoryl group" evidence="11">
    <location>
        <position position="53"/>
    </location>
</feature>
<evidence type="ECO:0000256" key="4">
    <source>
        <dbReference type="ARBA" id="ARBA00022490"/>
    </source>
</evidence>
<dbReference type="SUPFAM" id="SSF56784">
    <property type="entry name" value="HAD-like"/>
    <property type="match status" value="1"/>
</dbReference>
<evidence type="ECO:0000256" key="10">
    <source>
        <dbReference type="PIRSR" id="PIRSR004682-1"/>
    </source>
</evidence>
<comment type="subcellular location">
    <subcellularLocation>
        <location evidence="2 9">Cytoplasm</location>
    </subcellularLocation>
</comment>
<keyword evidence="6 9" id="KW-0378">Hydrolase</keyword>
<dbReference type="AlphaFoldDB" id="K2BVF7"/>
<feature type="binding site" evidence="12">
    <location>
        <position position="94"/>
    </location>
    <ligand>
        <name>Zn(2+)</name>
        <dbReference type="ChEBI" id="CHEBI:29105"/>
    </ligand>
</feature>
<feature type="binding site" evidence="12">
    <location>
        <position position="100"/>
    </location>
    <ligand>
        <name>Zn(2+)</name>
        <dbReference type="ChEBI" id="CHEBI:29105"/>
    </ligand>
</feature>
<keyword evidence="13" id="KW-0547">Nucleotide-binding</keyword>
<dbReference type="NCBIfam" id="TIGR01662">
    <property type="entry name" value="HAD-SF-IIIA"/>
    <property type="match status" value="1"/>
</dbReference>
<comment type="subunit">
    <text evidence="3">Monomer.</text>
</comment>
<dbReference type="Gene3D" id="3.40.50.1000">
    <property type="entry name" value="HAD superfamily/HAD-like"/>
    <property type="match status" value="1"/>
</dbReference>
<dbReference type="GO" id="GO:0046872">
    <property type="term" value="F:metal ion binding"/>
    <property type="evidence" value="ECO:0007669"/>
    <property type="project" value="UniProtKB-KW"/>
</dbReference>
<comment type="cofactor">
    <cofactor evidence="1 12">
        <name>Mg(2+)</name>
        <dbReference type="ChEBI" id="CHEBI:18420"/>
    </cofactor>
</comment>
<feature type="binding site" evidence="12">
    <location>
        <position position="102"/>
    </location>
    <ligand>
        <name>Zn(2+)</name>
        <dbReference type="ChEBI" id="CHEBI:29105"/>
    </ligand>
</feature>
<feature type="active site" description="Nucleophile" evidence="10">
    <location>
        <position position="8"/>
    </location>
</feature>
<protein>
    <recommendedName>
        <fullName evidence="8 9">D,D-heptose 1,7-bisphosphate phosphatase</fullName>
        <ecNumber evidence="9">3.1.3.-</ecNumber>
    </recommendedName>
</protein>
<dbReference type="Pfam" id="PF08645">
    <property type="entry name" value="PNK3P"/>
    <property type="match status" value="1"/>
</dbReference>
<feature type="binding site" evidence="12">
    <location>
        <position position="92"/>
    </location>
    <ligand>
        <name>Zn(2+)</name>
        <dbReference type="ChEBI" id="CHEBI:29105"/>
    </ligand>
</feature>
<sequence length="166" mass="20172">MKGIIFLDRDWVVNKSAKAWEYIKSRQEFVWIDWVKEFILNCNKSDFKVVIITNQQWIGKWLYNIDDLENIFKNINKDLAQIWAKIDNFYFCPHLVIDNCNCRKPKIWMLEKACKDLDFYQKEKMFLVWDSDSDIQCANNFGIKSLKIESDKFRDYLDKITVFLWK</sequence>
<name>K2BVF7_9BACT</name>
<evidence type="ECO:0000256" key="9">
    <source>
        <dbReference type="PIRNR" id="PIRNR004682"/>
    </source>
</evidence>
<dbReference type="GO" id="GO:0016791">
    <property type="term" value="F:phosphatase activity"/>
    <property type="evidence" value="ECO:0007669"/>
    <property type="project" value="InterPro"/>
</dbReference>
<accession>K2BVF7</accession>
<comment type="cofactor">
    <cofactor evidence="12">
        <name>Zn(2+)</name>
        <dbReference type="ChEBI" id="CHEBI:29105"/>
    </cofactor>
</comment>
<dbReference type="InterPro" id="IPR013954">
    <property type="entry name" value="PNK3P"/>
</dbReference>
<dbReference type="InterPro" id="IPR006543">
    <property type="entry name" value="Histidinol-phos"/>
</dbReference>
<proteinExistence type="inferred from homology"/>
<dbReference type="NCBIfam" id="TIGR01656">
    <property type="entry name" value="Histidinol-ppas"/>
    <property type="match status" value="1"/>
</dbReference>
<dbReference type="InterPro" id="IPR036412">
    <property type="entry name" value="HAD-like_sf"/>
</dbReference>
<evidence type="ECO:0000313" key="13">
    <source>
        <dbReference type="EMBL" id="EKD66194.1"/>
    </source>
</evidence>
<gene>
    <name evidence="13" type="ORF">ACD_49C00060G0036</name>
</gene>
<reference evidence="13" key="1">
    <citation type="journal article" date="2012" name="Science">
        <title>Fermentation, hydrogen, and sulfur metabolism in multiple uncultivated bacterial phyla.</title>
        <authorList>
            <person name="Wrighton K.C."/>
            <person name="Thomas B.C."/>
            <person name="Sharon I."/>
            <person name="Miller C.S."/>
            <person name="Castelle C.J."/>
            <person name="VerBerkmoes N.C."/>
            <person name="Wilkins M.J."/>
            <person name="Hettich R.L."/>
            <person name="Lipton M.S."/>
            <person name="Williams K.H."/>
            <person name="Long P.E."/>
            <person name="Banfield J.F."/>
        </authorList>
    </citation>
    <scope>NUCLEOTIDE SEQUENCE [LARGE SCALE GENOMIC DNA]</scope>
</reference>
<dbReference type="GO" id="GO:0005524">
    <property type="term" value="F:ATP binding"/>
    <property type="evidence" value="ECO:0007669"/>
    <property type="project" value="UniProtKB-KW"/>
</dbReference>
<dbReference type="InterPro" id="IPR006549">
    <property type="entry name" value="HAD-SF_hydro_IIIA"/>
</dbReference>
<keyword evidence="13" id="KW-0067">ATP-binding</keyword>
<evidence type="ECO:0000256" key="3">
    <source>
        <dbReference type="ARBA" id="ARBA00011245"/>
    </source>
</evidence>
<dbReference type="GO" id="GO:0006508">
    <property type="term" value="P:proteolysis"/>
    <property type="evidence" value="ECO:0007669"/>
    <property type="project" value="UniProtKB-KW"/>
</dbReference>
<evidence type="ECO:0000256" key="11">
    <source>
        <dbReference type="PIRSR" id="PIRSR004682-3"/>
    </source>
</evidence>
<comment type="similarity">
    <text evidence="9">Belongs to the gmhB family.</text>
</comment>
<keyword evidence="12" id="KW-0460">Magnesium</keyword>
<dbReference type="GO" id="GO:0008233">
    <property type="term" value="F:peptidase activity"/>
    <property type="evidence" value="ECO:0007669"/>
    <property type="project" value="UniProtKB-KW"/>
</dbReference>
<keyword evidence="4 9" id="KW-0963">Cytoplasm</keyword>